<sequence>MPRNHPQSRAAGGRTKQSRADPAFPARGKDFWVLYGF</sequence>
<proteinExistence type="predicted"/>
<reference evidence="2 3" key="1">
    <citation type="journal article" date="2021" name="Commun. Biol.">
        <title>The genome of Shorea leprosula (Dipterocarpaceae) highlights the ecological relevance of drought in aseasonal tropical rainforests.</title>
        <authorList>
            <person name="Ng K.K.S."/>
            <person name="Kobayashi M.J."/>
            <person name="Fawcett J.A."/>
            <person name="Hatakeyama M."/>
            <person name="Paape T."/>
            <person name="Ng C.H."/>
            <person name="Ang C.C."/>
            <person name="Tnah L.H."/>
            <person name="Lee C.T."/>
            <person name="Nishiyama T."/>
            <person name="Sese J."/>
            <person name="O'Brien M.J."/>
            <person name="Copetti D."/>
            <person name="Mohd Noor M.I."/>
            <person name="Ong R.C."/>
            <person name="Putra M."/>
            <person name="Sireger I.Z."/>
            <person name="Indrioko S."/>
            <person name="Kosugi Y."/>
            <person name="Izuno A."/>
            <person name="Isagi Y."/>
            <person name="Lee S.L."/>
            <person name="Shimizu K.K."/>
        </authorList>
    </citation>
    <scope>NUCLEOTIDE SEQUENCE [LARGE SCALE GENOMIC DNA]</scope>
    <source>
        <strain evidence="2">214</strain>
    </source>
</reference>
<dbReference type="AlphaFoldDB" id="A0AAV5JJN4"/>
<evidence type="ECO:0000256" key="1">
    <source>
        <dbReference type="SAM" id="MobiDB-lite"/>
    </source>
</evidence>
<protein>
    <submittedName>
        <fullName evidence="2">Uncharacterized protein</fullName>
    </submittedName>
</protein>
<feature type="region of interest" description="Disordered" evidence="1">
    <location>
        <begin position="1"/>
        <end position="24"/>
    </location>
</feature>
<organism evidence="2 3">
    <name type="scientific">Rubroshorea leprosula</name>
    <dbReference type="NCBI Taxonomy" id="152421"/>
    <lineage>
        <taxon>Eukaryota</taxon>
        <taxon>Viridiplantae</taxon>
        <taxon>Streptophyta</taxon>
        <taxon>Embryophyta</taxon>
        <taxon>Tracheophyta</taxon>
        <taxon>Spermatophyta</taxon>
        <taxon>Magnoliopsida</taxon>
        <taxon>eudicotyledons</taxon>
        <taxon>Gunneridae</taxon>
        <taxon>Pentapetalae</taxon>
        <taxon>rosids</taxon>
        <taxon>malvids</taxon>
        <taxon>Malvales</taxon>
        <taxon>Dipterocarpaceae</taxon>
        <taxon>Rubroshorea</taxon>
    </lineage>
</organism>
<dbReference type="Proteomes" id="UP001054252">
    <property type="component" value="Unassembled WGS sequence"/>
</dbReference>
<keyword evidence="3" id="KW-1185">Reference proteome</keyword>
<name>A0AAV5JJN4_9ROSI</name>
<comment type="caution">
    <text evidence="2">The sequence shown here is derived from an EMBL/GenBank/DDBJ whole genome shotgun (WGS) entry which is preliminary data.</text>
</comment>
<dbReference type="EMBL" id="BPVZ01000034">
    <property type="protein sequence ID" value="GKV11583.1"/>
    <property type="molecule type" value="Genomic_DNA"/>
</dbReference>
<evidence type="ECO:0000313" key="2">
    <source>
        <dbReference type="EMBL" id="GKV11583.1"/>
    </source>
</evidence>
<accession>A0AAV5JJN4</accession>
<evidence type="ECO:0000313" key="3">
    <source>
        <dbReference type="Proteomes" id="UP001054252"/>
    </source>
</evidence>
<gene>
    <name evidence="2" type="ORF">SLEP1_g22830</name>
</gene>